<organism evidence="2 3">
    <name type="scientific">Aduncisulcus paluster</name>
    <dbReference type="NCBI Taxonomy" id="2918883"/>
    <lineage>
        <taxon>Eukaryota</taxon>
        <taxon>Metamonada</taxon>
        <taxon>Carpediemonas-like organisms</taxon>
        <taxon>Aduncisulcus</taxon>
    </lineage>
</organism>
<keyword evidence="3" id="KW-1185">Reference proteome</keyword>
<protein>
    <submittedName>
        <fullName evidence="2">Uncharacterized protein</fullName>
    </submittedName>
</protein>
<feature type="compositionally biased region" description="Basic residues" evidence="1">
    <location>
        <begin position="169"/>
        <end position="183"/>
    </location>
</feature>
<feature type="compositionally biased region" description="Basic and acidic residues" evidence="1">
    <location>
        <begin position="134"/>
        <end position="147"/>
    </location>
</feature>
<dbReference type="EMBL" id="BQXS01000983">
    <property type="protein sequence ID" value="GKT29885.1"/>
    <property type="molecule type" value="Genomic_DNA"/>
</dbReference>
<proteinExistence type="predicted"/>
<sequence>RAWLDKEQLQAEFNIRFHRHLGYPVNWNVQKAIMVDTSETEALLFIRNVFSKEIGKLYAFSSSTQEIVHKSVSLFDQKAKVGKRKRKIRDLTKGEKNVVDLCKTCLKHLTMRSLCFSPQFGTHESSSKSVSSSHESRIHPTIHKEAIAKPIPTQESKPSVIPSSDSLRPKNRRLRAKAKRKEAKHTIPTQ</sequence>
<name>A0ABQ5KBE6_9EUKA</name>
<reference evidence="2" key="1">
    <citation type="submission" date="2022-03" db="EMBL/GenBank/DDBJ databases">
        <title>Draft genome sequence of Aduncisulcus paluster, a free-living microaerophilic Fornicata.</title>
        <authorList>
            <person name="Yuyama I."/>
            <person name="Kume K."/>
            <person name="Tamura T."/>
            <person name="Inagaki Y."/>
            <person name="Hashimoto T."/>
        </authorList>
    </citation>
    <scope>NUCLEOTIDE SEQUENCE</scope>
    <source>
        <strain evidence="2">NY0171</strain>
    </source>
</reference>
<feature type="non-terminal residue" evidence="2">
    <location>
        <position position="1"/>
    </location>
</feature>
<evidence type="ECO:0000313" key="3">
    <source>
        <dbReference type="Proteomes" id="UP001057375"/>
    </source>
</evidence>
<evidence type="ECO:0000256" key="1">
    <source>
        <dbReference type="SAM" id="MobiDB-lite"/>
    </source>
</evidence>
<feature type="non-terminal residue" evidence="2">
    <location>
        <position position="190"/>
    </location>
</feature>
<dbReference type="Proteomes" id="UP001057375">
    <property type="component" value="Unassembled WGS sequence"/>
</dbReference>
<evidence type="ECO:0000313" key="2">
    <source>
        <dbReference type="EMBL" id="GKT29885.1"/>
    </source>
</evidence>
<feature type="compositionally biased region" description="Low complexity" evidence="1">
    <location>
        <begin position="123"/>
        <end position="133"/>
    </location>
</feature>
<accession>A0ABQ5KBE6</accession>
<feature type="compositionally biased region" description="Polar residues" evidence="1">
    <location>
        <begin position="153"/>
        <end position="166"/>
    </location>
</feature>
<feature type="region of interest" description="Disordered" evidence="1">
    <location>
        <begin position="122"/>
        <end position="190"/>
    </location>
</feature>
<gene>
    <name evidence="2" type="ORF">ADUPG1_001289</name>
</gene>
<comment type="caution">
    <text evidence="2">The sequence shown here is derived from an EMBL/GenBank/DDBJ whole genome shotgun (WGS) entry which is preliminary data.</text>
</comment>